<evidence type="ECO:0000256" key="4">
    <source>
        <dbReference type="ARBA" id="ARBA00023136"/>
    </source>
</evidence>
<dbReference type="RefSeq" id="WP_326702815.1">
    <property type="nucleotide sequence ID" value="NZ_CP109083.1"/>
</dbReference>
<evidence type="ECO:0000256" key="2">
    <source>
        <dbReference type="ARBA" id="ARBA00022692"/>
    </source>
</evidence>
<feature type="transmembrane region" description="Helical" evidence="5">
    <location>
        <begin position="33"/>
        <end position="51"/>
    </location>
</feature>
<dbReference type="InterPro" id="IPR011701">
    <property type="entry name" value="MFS"/>
</dbReference>
<evidence type="ECO:0000256" key="3">
    <source>
        <dbReference type="ARBA" id="ARBA00022989"/>
    </source>
</evidence>
<proteinExistence type="predicted"/>
<feature type="transmembrane region" description="Helical" evidence="5">
    <location>
        <begin position="365"/>
        <end position="383"/>
    </location>
</feature>
<name>A0ABZ1F4D9_9ACTN</name>
<keyword evidence="3 5" id="KW-1133">Transmembrane helix</keyword>
<evidence type="ECO:0000313" key="8">
    <source>
        <dbReference type="Proteomes" id="UP001356428"/>
    </source>
</evidence>
<dbReference type="InterPro" id="IPR036259">
    <property type="entry name" value="MFS_trans_sf"/>
</dbReference>
<keyword evidence="2 5" id="KW-0812">Transmembrane</keyword>
<feature type="transmembrane region" description="Helical" evidence="5">
    <location>
        <begin position="175"/>
        <end position="196"/>
    </location>
</feature>
<organism evidence="7 8">
    <name type="scientific">Streptomyces cyaneofuscatus</name>
    <dbReference type="NCBI Taxonomy" id="66883"/>
    <lineage>
        <taxon>Bacteria</taxon>
        <taxon>Bacillati</taxon>
        <taxon>Actinomycetota</taxon>
        <taxon>Actinomycetes</taxon>
        <taxon>Kitasatosporales</taxon>
        <taxon>Streptomycetaceae</taxon>
        <taxon>Streptomyces</taxon>
    </lineage>
</organism>
<sequence>MAAPPQSPQATAPGLARHRGYWRWSASAQLTRLPIAMAPLAFTSLSVALAGTYELGAAIVATIVVAEVVCAVPVGRLLDRFGPVLTLRVLLVLRGLAYLAVLFALWQGAPSAACLVLAALVGCLGGGLLGGLRALLTDIVGPALLTRAVAVNTMMVDVVIVGGPLLVGLLATFSVLGPVVAMAIASVLAAPLVYAAGTRRAKPAVRPARSGALLMPLLGWIVCAFAVGHVASGIEVAVLPIAQRLGGGTAAATLIVGVLCVASTLGGFVFLRLDRRGTPRTVAALLLLYGSGAALVVCLGHSWPVVIAGTALAGVCLGPLINMNSLLAEAILPDHRRSEGFALINTAQGLGFGLGSLALSVLPLTLTGLLALASAALAALAVLRPPGRRAAVEPGPGPG</sequence>
<evidence type="ECO:0000256" key="1">
    <source>
        <dbReference type="ARBA" id="ARBA00004651"/>
    </source>
</evidence>
<dbReference type="PANTHER" id="PTHR23542">
    <property type="match status" value="1"/>
</dbReference>
<dbReference type="EMBL" id="CP109083">
    <property type="protein sequence ID" value="WSB11206.1"/>
    <property type="molecule type" value="Genomic_DNA"/>
</dbReference>
<comment type="subcellular location">
    <subcellularLocation>
        <location evidence="1">Cell membrane</location>
        <topology evidence="1">Multi-pass membrane protein</topology>
    </subcellularLocation>
</comment>
<feature type="transmembrane region" description="Helical" evidence="5">
    <location>
        <begin position="217"/>
        <end position="242"/>
    </location>
</feature>
<dbReference type="PANTHER" id="PTHR23542:SF1">
    <property type="entry name" value="MAJOR FACILITATOR SUPERFAMILY (MFS) PROFILE DOMAIN-CONTAINING PROTEIN"/>
    <property type="match status" value="1"/>
</dbReference>
<keyword evidence="8" id="KW-1185">Reference proteome</keyword>
<feature type="transmembrane region" description="Helical" evidence="5">
    <location>
        <begin position="283"/>
        <end position="303"/>
    </location>
</feature>
<feature type="transmembrane region" description="Helical" evidence="5">
    <location>
        <begin position="148"/>
        <end position="169"/>
    </location>
</feature>
<dbReference type="PROSITE" id="PS50850">
    <property type="entry name" value="MFS"/>
    <property type="match status" value="1"/>
</dbReference>
<feature type="transmembrane region" description="Helical" evidence="5">
    <location>
        <begin position="85"/>
        <end position="106"/>
    </location>
</feature>
<evidence type="ECO:0000313" key="7">
    <source>
        <dbReference type="EMBL" id="WSB11206.1"/>
    </source>
</evidence>
<feature type="transmembrane region" description="Helical" evidence="5">
    <location>
        <begin position="248"/>
        <end position="271"/>
    </location>
</feature>
<reference evidence="7 8" key="1">
    <citation type="submission" date="2022-10" db="EMBL/GenBank/DDBJ databases">
        <title>The complete genomes of actinobacterial strains from the NBC collection.</title>
        <authorList>
            <person name="Joergensen T.S."/>
            <person name="Alvarez Arevalo M."/>
            <person name="Sterndorff E.B."/>
            <person name="Faurdal D."/>
            <person name="Vuksanovic O."/>
            <person name="Mourched A.-S."/>
            <person name="Charusanti P."/>
            <person name="Shaw S."/>
            <person name="Blin K."/>
            <person name="Weber T."/>
        </authorList>
    </citation>
    <scope>NUCLEOTIDE SEQUENCE [LARGE SCALE GENOMIC DNA]</scope>
    <source>
        <strain evidence="7 8">NBC 01792</strain>
    </source>
</reference>
<dbReference type="InterPro" id="IPR020846">
    <property type="entry name" value="MFS_dom"/>
</dbReference>
<keyword evidence="4 5" id="KW-0472">Membrane</keyword>
<feature type="transmembrane region" description="Helical" evidence="5">
    <location>
        <begin position="112"/>
        <end position="136"/>
    </location>
</feature>
<evidence type="ECO:0000256" key="5">
    <source>
        <dbReference type="SAM" id="Phobius"/>
    </source>
</evidence>
<protein>
    <submittedName>
        <fullName evidence="7">MFS transporter</fullName>
    </submittedName>
</protein>
<dbReference type="Gene3D" id="1.20.1250.20">
    <property type="entry name" value="MFS general substrate transporter like domains"/>
    <property type="match status" value="1"/>
</dbReference>
<feature type="transmembrane region" description="Helical" evidence="5">
    <location>
        <begin position="57"/>
        <end position="78"/>
    </location>
</feature>
<dbReference type="Pfam" id="PF07690">
    <property type="entry name" value="MFS_1"/>
    <property type="match status" value="1"/>
</dbReference>
<dbReference type="SUPFAM" id="SSF103473">
    <property type="entry name" value="MFS general substrate transporter"/>
    <property type="match status" value="1"/>
</dbReference>
<evidence type="ECO:0000259" key="6">
    <source>
        <dbReference type="PROSITE" id="PS50850"/>
    </source>
</evidence>
<gene>
    <name evidence="7" type="ORF">OG849_30120</name>
</gene>
<feature type="domain" description="Major facilitator superfamily (MFS) profile" evidence="6">
    <location>
        <begin position="212"/>
        <end position="399"/>
    </location>
</feature>
<dbReference type="Proteomes" id="UP001356428">
    <property type="component" value="Chromosome"/>
</dbReference>
<accession>A0ABZ1F4D9</accession>